<sequence>MNFHSFQPYAKYGLLLIIISLVGTAYADTNQPVPGTDSASSAITFSGQNGGELQLWEFDASNVSGVPDNVYTASCIVPYTSNVSLTYNSVLRSIDSSCWNNDSGETYFTGAYPTVNENLTFTMGIDSNSPRAYGYMHTSVAYVGVIHSSDGSYEIESLWYDNGSILNASQLNSSSFQIPKALVINNRVTVSIHSYESNRTNVITVGPGLSVTTPYTTEKTRELPYTNVIQPLIYTEYYISGTGNWANFHLYNIKQSIPRNTITPYARNDIMAFGLDYPNATNNKQGTDFLISRGQSASVYVNNANRENPDDVAYAKNLFDHGFEECIHFYPGLETVSLGEAEYEITWQMDNISDTYGSTPASWSSSENRDNITHAIYTYNKYGALYRNGPMGMGFVPNVDTLTNATWDWWSEGSAHGAISPCFTHQTDINPAIPYSINPDMFETFVTNLNSKGINLVDFSNWYYSSMAQTATTNILQSDANNLKFQLNTNRGYPVNMNIKTAISPLDLDCDGVSIPFTQTADGIQFMSVGNGTYTLKVPLPVANFTSNTKGGYAPLTVQFNDSSEYATSVNWDFNGDGVIDSTVNDPVHEYTTPGNYTVNLTATNGNGMNSKSAKITVTDKPILPVANFTSNTKGGYAPLTVQFNDSSEYATSVSWDFNGDGVSDTTVNDPVHEYTTPGLYTVNLTATNGNGTNSKSATINVTEKPVQPVANFNTNVTDGYAPLSVLFTDCSQDATWRSWDVNNDGIEDSNEASFVYVYTSTGTYTAKLTVSNANGTDSKTAVITVDKKSSGGSNHGGGGGSPESAKNIEVKELSQVFITNGNPAKFNFTKEVTDVLYLSFDAKKTVGKITTIVEMLKNKSTLTPEAPEGEVYNFLNIWVGNSGYATEGNIGNAVVCFKVEKSWIQDKGIDQSSIILNRYSDKKWNPLTTKQSGEDGKYLYFTAETPGFSPFAITGKSTAKETVTEILPEPGTQDPEQNENTKAEVEQTPEQKEKTGMPGFEMIYCIIGLLGVFLYKRK</sequence>
<dbReference type="InterPro" id="IPR035986">
    <property type="entry name" value="PKD_dom_sf"/>
</dbReference>
<dbReference type="InterPro" id="IPR026453">
    <property type="entry name" value="PGF_pre_PGF"/>
</dbReference>
<dbReference type="InterPro" id="IPR000601">
    <property type="entry name" value="PKD_dom"/>
</dbReference>
<feature type="domain" description="PKD" evidence="4">
    <location>
        <begin position="740"/>
        <end position="786"/>
    </location>
</feature>
<evidence type="ECO:0000259" key="4">
    <source>
        <dbReference type="PROSITE" id="PS50093"/>
    </source>
</evidence>
<dbReference type="AlphaFoldDB" id="A0A0E3WTR4"/>
<keyword evidence="3" id="KW-0472">Membrane</keyword>
<feature type="domain" description="PKD" evidence="4">
    <location>
        <begin position="652"/>
        <end position="703"/>
    </location>
</feature>
<dbReference type="GeneID" id="32210146"/>
<dbReference type="NCBIfam" id="TIGR04213">
    <property type="entry name" value="PGF_pre_PGF"/>
    <property type="match status" value="1"/>
</dbReference>
<dbReference type="InterPro" id="IPR026371">
    <property type="entry name" value="PGF_CTERM"/>
</dbReference>
<feature type="compositionally biased region" description="Basic and acidic residues" evidence="2">
    <location>
        <begin position="980"/>
        <end position="995"/>
    </location>
</feature>
<dbReference type="SMART" id="SM00089">
    <property type="entry name" value="PKD"/>
    <property type="match status" value="3"/>
</dbReference>
<dbReference type="STRING" id="1434111.MSLAZ_1864"/>
<dbReference type="KEGG" id="mls:MSLAZ_1864"/>
<proteinExistence type="predicted"/>
<dbReference type="InterPro" id="IPR022409">
    <property type="entry name" value="PKD/Chitinase_dom"/>
</dbReference>
<dbReference type="CDD" id="cd00146">
    <property type="entry name" value="PKD"/>
    <property type="match status" value="3"/>
</dbReference>
<feature type="region of interest" description="Disordered" evidence="2">
    <location>
        <begin position="786"/>
        <end position="806"/>
    </location>
</feature>
<dbReference type="RefSeq" id="WP_232308511.1">
    <property type="nucleotide sequence ID" value="NZ_CP009515.1"/>
</dbReference>
<dbReference type="PANTHER" id="PTHR36842">
    <property type="entry name" value="PROTEIN TOLB HOMOLOG"/>
    <property type="match status" value="1"/>
</dbReference>
<dbReference type="PATRIC" id="fig|1434111.4.peg.2444"/>
<dbReference type="EMBL" id="CP009515">
    <property type="protein sequence ID" value="AKB75125.1"/>
    <property type="molecule type" value="Genomic_DNA"/>
</dbReference>
<feature type="region of interest" description="Disordered" evidence="2">
    <location>
        <begin position="969"/>
        <end position="995"/>
    </location>
</feature>
<feature type="transmembrane region" description="Helical" evidence="3">
    <location>
        <begin position="997"/>
        <end position="1016"/>
    </location>
</feature>
<evidence type="ECO:0000256" key="1">
    <source>
        <dbReference type="ARBA" id="ARBA00022729"/>
    </source>
</evidence>
<keyword evidence="3" id="KW-1133">Transmembrane helix</keyword>
<dbReference type="Pfam" id="PF18911">
    <property type="entry name" value="PKD_4"/>
    <property type="match status" value="3"/>
</dbReference>
<evidence type="ECO:0000256" key="2">
    <source>
        <dbReference type="SAM" id="MobiDB-lite"/>
    </source>
</evidence>
<reference evidence="5 6" key="1">
    <citation type="submission" date="2014-07" db="EMBL/GenBank/DDBJ databases">
        <title>Methanogenic archaea and the global carbon cycle.</title>
        <authorList>
            <person name="Henriksen J.R."/>
            <person name="Luke J."/>
            <person name="Reinhart S."/>
            <person name="Benedict M.N."/>
            <person name="Youngblut N.D."/>
            <person name="Metcalf M.E."/>
            <person name="Whitaker R.J."/>
            <person name="Metcalf W.W."/>
        </authorList>
    </citation>
    <scope>NUCLEOTIDE SEQUENCE [LARGE SCALE GENOMIC DNA]</scope>
    <source>
        <strain evidence="5 6">Z-7289</strain>
    </source>
</reference>
<keyword evidence="1" id="KW-0732">Signal</keyword>
<organism evidence="5 6">
    <name type="scientific">Methanosarcina lacustris Z-7289</name>
    <dbReference type="NCBI Taxonomy" id="1434111"/>
    <lineage>
        <taxon>Archaea</taxon>
        <taxon>Methanobacteriati</taxon>
        <taxon>Methanobacteriota</taxon>
        <taxon>Stenosarchaea group</taxon>
        <taxon>Methanomicrobia</taxon>
        <taxon>Methanosarcinales</taxon>
        <taxon>Methanosarcinaceae</taxon>
        <taxon>Methanosarcina</taxon>
    </lineage>
</organism>
<keyword evidence="6" id="KW-1185">Reference proteome</keyword>
<dbReference type="InterPro" id="IPR013783">
    <property type="entry name" value="Ig-like_fold"/>
</dbReference>
<dbReference type="HOGENOM" id="CLU_296238_0_0_2"/>
<evidence type="ECO:0000313" key="6">
    <source>
        <dbReference type="Proteomes" id="UP000033072"/>
    </source>
</evidence>
<dbReference type="Pfam" id="PF18204">
    <property type="entry name" value="PGF-CTERM"/>
    <property type="match status" value="1"/>
</dbReference>
<dbReference type="SUPFAM" id="SSF49299">
    <property type="entry name" value="PKD domain"/>
    <property type="match status" value="3"/>
</dbReference>
<name>A0A0E3WTR4_9EURY</name>
<accession>A0A0E3WTR4</accession>
<gene>
    <name evidence="5" type="ORF">MSLAZ_1864</name>
</gene>
<dbReference type="PROSITE" id="PS50093">
    <property type="entry name" value="PKD"/>
    <property type="match status" value="3"/>
</dbReference>
<evidence type="ECO:0000313" key="5">
    <source>
        <dbReference type="EMBL" id="AKB75125.1"/>
    </source>
</evidence>
<dbReference type="Gene3D" id="2.60.40.10">
    <property type="entry name" value="Immunoglobulins"/>
    <property type="match status" value="3"/>
</dbReference>
<protein>
    <submittedName>
        <fullName evidence="5">Cell surface protein</fullName>
    </submittedName>
</protein>
<keyword evidence="3" id="KW-0812">Transmembrane</keyword>
<feature type="domain" description="PKD" evidence="4">
    <location>
        <begin position="568"/>
        <end position="619"/>
    </location>
</feature>
<evidence type="ECO:0000256" key="3">
    <source>
        <dbReference type="SAM" id="Phobius"/>
    </source>
</evidence>
<dbReference type="PANTHER" id="PTHR36842:SF1">
    <property type="entry name" value="PROTEIN TOLB"/>
    <property type="match status" value="1"/>
</dbReference>
<dbReference type="Proteomes" id="UP000033072">
    <property type="component" value="Chromosome"/>
</dbReference>